<dbReference type="GO" id="GO:0032259">
    <property type="term" value="P:methylation"/>
    <property type="evidence" value="ECO:0007669"/>
    <property type="project" value="UniProtKB-KW"/>
</dbReference>
<dbReference type="EMBL" id="MT143865">
    <property type="protein sequence ID" value="QJB03904.1"/>
    <property type="molecule type" value="Genomic_DNA"/>
</dbReference>
<protein>
    <submittedName>
        <fullName evidence="3">Putative methyltransferase</fullName>
    </submittedName>
</protein>
<organism evidence="3">
    <name type="scientific">viral metagenome</name>
    <dbReference type="NCBI Taxonomy" id="1070528"/>
    <lineage>
        <taxon>unclassified sequences</taxon>
        <taxon>metagenomes</taxon>
        <taxon>organismal metagenomes</taxon>
    </lineage>
</organism>
<dbReference type="GO" id="GO:0008170">
    <property type="term" value="F:N-methyltransferase activity"/>
    <property type="evidence" value="ECO:0007669"/>
    <property type="project" value="InterPro"/>
</dbReference>
<dbReference type="AlphaFoldDB" id="A0A6M3M991"/>
<dbReference type="Pfam" id="PF02384">
    <property type="entry name" value="N6_Mtase"/>
    <property type="match status" value="1"/>
</dbReference>
<proteinExistence type="predicted"/>
<evidence type="ECO:0000259" key="1">
    <source>
        <dbReference type="Pfam" id="PF02384"/>
    </source>
</evidence>
<keyword evidence="3" id="KW-0489">Methyltransferase</keyword>
<reference evidence="3" key="1">
    <citation type="submission" date="2020-03" db="EMBL/GenBank/DDBJ databases">
        <title>The deep terrestrial virosphere.</title>
        <authorList>
            <person name="Holmfeldt K."/>
            <person name="Nilsson E."/>
            <person name="Simone D."/>
            <person name="Lopez-Fernandez M."/>
            <person name="Wu X."/>
            <person name="de Brujin I."/>
            <person name="Lundin D."/>
            <person name="Andersson A."/>
            <person name="Bertilsson S."/>
            <person name="Dopson M."/>
        </authorList>
    </citation>
    <scope>NUCLEOTIDE SEQUENCE</scope>
    <source>
        <strain evidence="2">MM171A00660</strain>
        <strain evidence="3">MM171B00538</strain>
    </source>
</reference>
<dbReference type="PRINTS" id="PR00507">
    <property type="entry name" value="N12N6MTFRASE"/>
</dbReference>
<feature type="domain" description="DNA methylase adenine-specific" evidence="1">
    <location>
        <begin position="80"/>
        <end position="182"/>
    </location>
</feature>
<accession>A0A6M3M991</accession>
<sequence>MNWIKRLQELEPITGTKRLHEQIYTKIIKEPQDFTPETASDYEENQALLAEIRLAHEDFKKDPRHGEWDDMFGSYLIEMEQLNSRAGQFLTPMNIVRAMCQMIIGMDDDKQLLGKPQMLSDPAAGCGRFMIGAAEVYAKHAGCFNFMFVNQDIDFRMYVYMTMNAILYGIPSLNIHGDTIALEYWEGTVVWRPAGYPTLWKTIPKERLEEIMPKFEAQKVGLQKFIDNAPTMRRRLKKKKKVKHDEYKQSTFMQ</sequence>
<dbReference type="EMBL" id="MT143684">
    <property type="protein sequence ID" value="QJB00198.1"/>
    <property type="molecule type" value="Genomic_DNA"/>
</dbReference>
<gene>
    <name evidence="2" type="ORF">MM171A00660_0023</name>
    <name evidence="3" type="ORF">MM171B00538_0018</name>
</gene>
<dbReference type="Gene3D" id="3.40.50.150">
    <property type="entry name" value="Vaccinia Virus protein VP39"/>
    <property type="match status" value="1"/>
</dbReference>
<name>A0A6M3M991_9ZZZZ</name>
<dbReference type="InterPro" id="IPR029063">
    <property type="entry name" value="SAM-dependent_MTases_sf"/>
</dbReference>
<evidence type="ECO:0000313" key="3">
    <source>
        <dbReference type="EMBL" id="QJB03904.1"/>
    </source>
</evidence>
<keyword evidence="3" id="KW-0808">Transferase</keyword>
<dbReference type="SUPFAM" id="SSF53335">
    <property type="entry name" value="S-adenosyl-L-methionine-dependent methyltransferases"/>
    <property type="match status" value="1"/>
</dbReference>
<evidence type="ECO:0000313" key="2">
    <source>
        <dbReference type="EMBL" id="QJB00198.1"/>
    </source>
</evidence>
<dbReference type="GO" id="GO:0003677">
    <property type="term" value="F:DNA binding"/>
    <property type="evidence" value="ECO:0007669"/>
    <property type="project" value="InterPro"/>
</dbReference>
<dbReference type="InterPro" id="IPR003356">
    <property type="entry name" value="DNA_methylase_A-5"/>
</dbReference>